<sequence length="593" mass="64260">MLVGRRRSAASTAAGGGSAQRSRSALARAPGPGRHRAVGRAPRAGRRGAITRRPRTARPGAHRRTRAHARGTGRRDRPARGRPRPRTPAAGGRRGARAARRGSAAVPAAAPRRTRSGPHRRRSRGRARRVVSFSHRDPGTPEAVWRAAIDDRDLAPLDEDVERLVVVAAHPDDETLGAGGLMARTARRGVPVTVLIATDGEGSHPGSPTYTPARLAALRRREATEALARLGGTIRTVFLGLPDGRTDEHRDTIRAAVRDAVLTGGSARESADASPAGDALVIAPWTGDGHRDHRVVGEVVAGVCDELGARSRFFPIWLWHWGLPADAPWDDLEIVRLDASSTAAKDAATRAHRSQTEPLSAAPGDEVMLHAGMQSHFDRPFEIFVRPSRSAPSLPQEFFDAFYDRNGDDPWGFDSRWYEQRKRAATLASLPRRRYRSGLELGCSTGALTAQLAERTDHLLALDIADAPLAAARRRLGDRADVRLERAALPHEWPTGTYDLIVLSEVGYYWSEADLVAAVGRMTSSLTPDGHLIACHWRHPVAEYPLSGDRVHAALAAEKTLTRLVLHLEDDFLLEVYAGPSARSVAVETGILA</sequence>
<dbReference type="GO" id="GO:0009312">
    <property type="term" value="P:oligosaccharide biosynthetic process"/>
    <property type="evidence" value="ECO:0007669"/>
    <property type="project" value="InterPro"/>
</dbReference>
<feature type="compositionally biased region" description="Basic residues" evidence="2">
    <location>
        <begin position="112"/>
        <end position="129"/>
    </location>
</feature>
<dbReference type="CDD" id="cd02440">
    <property type="entry name" value="AdoMet_MTases"/>
    <property type="match status" value="1"/>
</dbReference>
<dbReference type="GO" id="GO:0016811">
    <property type="term" value="F:hydrolase activity, acting on carbon-nitrogen (but not peptide) bonds, in linear amides"/>
    <property type="evidence" value="ECO:0007669"/>
    <property type="project" value="TreeGrafter"/>
</dbReference>
<evidence type="ECO:0000256" key="2">
    <source>
        <dbReference type="SAM" id="MobiDB-lite"/>
    </source>
</evidence>
<dbReference type="Gene3D" id="3.40.50.10320">
    <property type="entry name" value="LmbE-like"/>
    <property type="match status" value="1"/>
</dbReference>
<name>A0A7D5ESR5_9MICO</name>
<dbReference type="GO" id="GO:0008757">
    <property type="term" value="F:S-adenosylmethionine-dependent methyltransferase activity"/>
    <property type="evidence" value="ECO:0007669"/>
    <property type="project" value="InterPro"/>
</dbReference>
<protein>
    <submittedName>
        <fullName evidence="3">PIG-L family deacetylase</fullName>
    </submittedName>
</protein>
<evidence type="ECO:0000313" key="3">
    <source>
        <dbReference type="EMBL" id="QLD12245.1"/>
    </source>
</evidence>
<dbReference type="AlphaFoldDB" id="A0A7D5ESR5"/>
<feature type="compositionally biased region" description="Low complexity" evidence="2">
    <location>
        <begin position="9"/>
        <end position="32"/>
    </location>
</feature>
<accession>A0A7D5ESR5</accession>
<reference evidence="3 4" key="1">
    <citation type="submission" date="2020-06" db="EMBL/GenBank/DDBJ databases">
        <authorList>
            <person name="Jo H."/>
        </authorList>
    </citation>
    <scope>NUCLEOTIDE SEQUENCE [LARGE SCALE GENOMIC DNA]</scope>
    <source>
        <strain evidence="3 4">I46</strain>
    </source>
</reference>
<dbReference type="PANTHER" id="PTHR12993">
    <property type="entry name" value="N-ACETYLGLUCOSAMINYL-PHOSPHATIDYLINOSITOL DE-N-ACETYLASE-RELATED"/>
    <property type="match status" value="1"/>
</dbReference>
<dbReference type="InterPro" id="IPR029063">
    <property type="entry name" value="SAM-dependent_MTases_sf"/>
</dbReference>
<feature type="region of interest" description="Disordered" evidence="2">
    <location>
        <begin position="1"/>
        <end position="137"/>
    </location>
</feature>
<proteinExistence type="predicted"/>
<dbReference type="Pfam" id="PF02585">
    <property type="entry name" value="PIG-L"/>
    <property type="match status" value="1"/>
</dbReference>
<dbReference type="SUPFAM" id="SSF53335">
    <property type="entry name" value="S-adenosyl-L-methionine-dependent methyltransferases"/>
    <property type="match status" value="1"/>
</dbReference>
<dbReference type="InterPro" id="IPR003737">
    <property type="entry name" value="GlcNAc_PI_deacetylase-related"/>
</dbReference>
<dbReference type="EMBL" id="CP058316">
    <property type="protein sequence ID" value="QLD12245.1"/>
    <property type="molecule type" value="Genomic_DNA"/>
</dbReference>
<gene>
    <name evidence="3" type="ORF">HW566_10960</name>
</gene>
<evidence type="ECO:0000313" key="4">
    <source>
        <dbReference type="Proteomes" id="UP000509638"/>
    </source>
</evidence>
<dbReference type="SUPFAM" id="SSF102588">
    <property type="entry name" value="LmbE-like"/>
    <property type="match status" value="1"/>
</dbReference>
<keyword evidence="1" id="KW-0862">Zinc</keyword>
<evidence type="ECO:0000256" key="1">
    <source>
        <dbReference type="ARBA" id="ARBA00022833"/>
    </source>
</evidence>
<dbReference type="Pfam" id="PF05401">
    <property type="entry name" value="NodS"/>
    <property type="match status" value="1"/>
</dbReference>
<dbReference type="PANTHER" id="PTHR12993:SF11">
    <property type="entry name" value="N-ACETYLGLUCOSAMINYL-PHOSPHATIDYLINOSITOL DE-N-ACETYLASE"/>
    <property type="match status" value="1"/>
</dbReference>
<dbReference type="InterPro" id="IPR008715">
    <property type="entry name" value="SAM-MeTfrase_NodS-like"/>
</dbReference>
<dbReference type="GO" id="GO:0016137">
    <property type="term" value="P:glycoside metabolic process"/>
    <property type="evidence" value="ECO:0007669"/>
    <property type="project" value="UniProtKB-ARBA"/>
</dbReference>
<feature type="compositionally biased region" description="Low complexity" evidence="2">
    <location>
        <begin position="101"/>
        <end position="111"/>
    </location>
</feature>
<feature type="compositionally biased region" description="Basic residues" evidence="2">
    <location>
        <begin position="33"/>
        <end position="72"/>
    </location>
</feature>
<dbReference type="InterPro" id="IPR024078">
    <property type="entry name" value="LmbE-like_dom_sf"/>
</dbReference>
<dbReference type="Proteomes" id="UP000509638">
    <property type="component" value="Chromosome"/>
</dbReference>
<dbReference type="Gene3D" id="3.40.50.150">
    <property type="entry name" value="Vaccinia Virus protein VP39"/>
    <property type="match status" value="1"/>
</dbReference>
<organism evidence="3 4">
    <name type="scientific">Microbacterium oleivorans</name>
    <dbReference type="NCBI Taxonomy" id="273677"/>
    <lineage>
        <taxon>Bacteria</taxon>
        <taxon>Bacillati</taxon>
        <taxon>Actinomycetota</taxon>
        <taxon>Actinomycetes</taxon>
        <taxon>Micrococcales</taxon>
        <taxon>Microbacteriaceae</taxon>
        <taxon>Microbacterium</taxon>
    </lineage>
</organism>